<reference evidence="2" key="1">
    <citation type="submission" date="2017-02" db="UniProtKB">
        <authorList>
            <consortium name="WormBaseParasite"/>
        </authorList>
    </citation>
    <scope>IDENTIFICATION</scope>
</reference>
<name>A0A0N5BT69_STREA</name>
<dbReference type="Proteomes" id="UP000046392">
    <property type="component" value="Unplaced"/>
</dbReference>
<sequence length="88" mass="10422">MFSYITCFYHFGFSTRKMRRKCCKHNSNEAKEFDERGIRTLASEDTSALNWRLRPLGHLATGPNDFNITFKRLLKQKKSIFSMLIEIK</sequence>
<accession>A0A0N5BT69</accession>
<dbReference type="AlphaFoldDB" id="A0A0N5BT69"/>
<organism evidence="1 2">
    <name type="scientific">Strongyloides papillosus</name>
    <name type="common">Intestinal threadworm</name>
    <dbReference type="NCBI Taxonomy" id="174720"/>
    <lineage>
        <taxon>Eukaryota</taxon>
        <taxon>Metazoa</taxon>
        <taxon>Ecdysozoa</taxon>
        <taxon>Nematoda</taxon>
        <taxon>Chromadorea</taxon>
        <taxon>Rhabditida</taxon>
        <taxon>Tylenchina</taxon>
        <taxon>Panagrolaimomorpha</taxon>
        <taxon>Strongyloidoidea</taxon>
        <taxon>Strongyloididae</taxon>
        <taxon>Strongyloides</taxon>
    </lineage>
</organism>
<protein>
    <submittedName>
        <fullName evidence="2">Uncharacterized protein</fullName>
    </submittedName>
</protein>
<evidence type="ECO:0000313" key="1">
    <source>
        <dbReference type="Proteomes" id="UP000046392"/>
    </source>
</evidence>
<proteinExistence type="predicted"/>
<dbReference type="WBParaSite" id="SPAL_0000905950.1">
    <property type="protein sequence ID" value="SPAL_0000905950.1"/>
    <property type="gene ID" value="SPAL_0000905950"/>
</dbReference>
<keyword evidence="1" id="KW-1185">Reference proteome</keyword>
<evidence type="ECO:0000313" key="2">
    <source>
        <dbReference type="WBParaSite" id="SPAL_0000905950.1"/>
    </source>
</evidence>